<reference evidence="4" key="2">
    <citation type="journal article" date="2023" name="BMC Genomics">
        <title>Pest status, molecular evolution, and epigenetic factors derived from the genome assembly of Frankliniella fusca, a thysanopteran phytovirus vector.</title>
        <authorList>
            <person name="Catto M.A."/>
            <person name="Labadie P.E."/>
            <person name="Jacobson A.L."/>
            <person name="Kennedy G.G."/>
            <person name="Srinivasan R."/>
            <person name="Hunt B.G."/>
        </authorList>
    </citation>
    <scope>NUCLEOTIDE SEQUENCE</scope>
    <source>
        <strain evidence="4">PL_HMW_Pooled</strain>
    </source>
</reference>
<dbReference type="InterPro" id="IPR046700">
    <property type="entry name" value="DUF6570"/>
</dbReference>
<keyword evidence="4" id="KW-0808">Transferase</keyword>
<reference evidence="4" key="1">
    <citation type="submission" date="2021-07" db="EMBL/GenBank/DDBJ databases">
        <authorList>
            <person name="Catto M.A."/>
            <person name="Jacobson A."/>
            <person name="Kennedy G."/>
            <person name="Labadie P."/>
            <person name="Hunt B.G."/>
            <person name="Srinivasan R."/>
        </authorList>
    </citation>
    <scope>NUCLEOTIDE SEQUENCE</scope>
    <source>
        <strain evidence="4">PL_HMW_Pooled</strain>
        <tissue evidence="4">Head</tissue>
    </source>
</reference>
<sequence length="718" mass="82502">MVRKRGSKISASKSKRKNQKKSAKRKYCSASKRSAESASRNQRRLKIVSEVENETFHEILDGCDYADSNIIRISDRKFVQNNVKLLRDQLLFYSSGEDVVDLFGKKLESLSWHTCSVCHSKQLLFSKKCWCSKPYVVNSKLVSVGCCPDVLSDLSLIEQLLIARVHPVVQVYRLVGGQTGYSGHVINFFQDVKAVAKVLPHTIPDLKGIVHNNKYYHDIVIDFESLQALPSDDFFHGNKTDMEHIDQDIGSEDEVVSTAVPSPSFYHSEDKLKHNMNWPEISSNAVKELSRPYIAQAFPALFPFGEGDLHEVRDKNLTPRVYFQYLMDFEDGRFSSHKIFPYFGLNTVMRWECLSKGTVYIKDHPNLKNMNIEVLKDIIKKNPDFMRDILVYGSNIRGTREFWSSRCNELNSLCDFLGLPTIFFTASAADMRWPRLRELICENNGLLSVDDKRYYQLVLDNPKICSDYFYEIFTMFFESIVLGCFEVLDYWYRFEWQMRGSPHVHGVMWLQNAVDVKLLEAKFEEVKVSVIQYFDKLISCESPNLNYIDVGFHPCSVKIADISSVEDDLSALINTVQIHICSKKCTNNGKQKCRYGFPKELTENSDIVMNSKKYYEFQGKRNHPNINQHNTIWLRCIRSNGDFGAILSDNGFRNYVSKYASKSEIKSRPLLEILSSTLSGINESVSVTSTLQRSFMAALVELSAVHWVKKNAPQQQDV</sequence>
<feature type="domain" description="Helitron helicase-like" evidence="2">
    <location>
        <begin position="322"/>
        <end position="508"/>
    </location>
</feature>
<keyword evidence="4" id="KW-0418">Kinase</keyword>
<dbReference type="InterPro" id="IPR025476">
    <property type="entry name" value="Helitron_helicase-like"/>
</dbReference>
<dbReference type="Pfam" id="PF20209">
    <property type="entry name" value="DUF6570"/>
    <property type="match status" value="1"/>
</dbReference>
<gene>
    <name evidence="4" type="ORF">KUF71_002492</name>
</gene>
<feature type="compositionally biased region" description="Basic residues" evidence="1">
    <location>
        <begin position="1"/>
        <end position="27"/>
    </location>
</feature>
<protein>
    <submittedName>
        <fullName evidence="4">BMP-2-inducible kinase-like protein</fullName>
    </submittedName>
</protein>
<comment type="caution">
    <text evidence="4">The sequence shown here is derived from an EMBL/GenBank/DDBJ whole genome shotgun (WGS) entry which is preliminary data.</text>
</comment>
<proteinExistence type="predicted"/>
<feature type="region of interest" description="Disordered" evidence="1">
    <location>
        <begin position="1"/>
        <end position="36"/>
    </location>
</feature>
<keyword evidence="5" id="KW-1185">Reference proteome</keyword>
<evidence type="ECO:0000259" key="3">
    <source>
        <dbReference type="Pfam" id="PF20209"/>
    </source>
</evidence>
<evidence type="ECO:0000313" key="5">
    <source>
        <dbReference type="Proteomes" id="UP001219518"/>
    </source>
</evidence>
<dbReference type="GO" id="GO:0016301">
    <property type="term" value="F:kinase activity"/>
    <property type="evidence" value="ECO:0007669"/>
    <property type="project" value="UniProtKB-KW"/>
</dbReference>
<accession>A0AAE1HMQ9</accession>
<name>A0AAE1HMQ9_9NEOP</name>
<evidence type="ECO:0000259" key="2">
    <source>
        <dbReference type="Pfam" id="PF14214"/>
    </source>
</evidence>
<evidence type="ECO:0000256" key="1">
    <source>
        <dbReference type="SAM" id="MobiDB-lite"/>
    </source>
</evidence>
<dbReference type="Proteomes" id="UP001219518">
    <property type="component" value="Unassembled WGS sequence"/>
</dbReference>
<feature type="domain" description="DUF6570" evidence="3">
    <location>
        <begin position="144"/>
        <end position="210"/>
    </location>
</feature>
<dbReference type="AlphaFoldDB" id="A0AAE1HMQ9"/>
<evidence type="ECO:0000313" key="4">
    <source>
        <dbReference type="EMBL" id="KAK3924221.1"/>
    </source>
</evidence>
<dbReference type="Pfam" id="PF14214">
    <property type="entry name" value="Helitron_like_N"/>
    <property type="match status" value="1"/>
</dbReference>
<dbReference type="EMBL" id="JAHWGI010001169">
    <property type="protein sequence ID" value="KAK3924221.1"/>
    <property type="molecule type" value="Genomic_DNA"/>
</dbReference>
<organism evidence="4 5">
    <name type="scientific">Frankliniella fusca</name>
    <dbReference type="NCBI Taxonomy" id="407009"/>
    <lineage>
        <taxon>Eukaryota</taxon>
        <taxon>Metazoa</taxon>
        <taxon>Ecdysozoa</taxon>
        <taxon>Arthropoda</taxon>
        <taxon>Hexapoda</taxon>
        <taxon>Insecta</taxon>
        <taxon>Pterygota</taxon>
        <taxon>Neoptera</taxon>
        <taxon>Paraneoptera</taxon>
        <taxon>Thysanoptera</taxon>
        <taxon>Terebrantia</taxon>
        <taxon>Thripoidea</taxon>
        <taxon>Thripidae</taxon>
        <taxon>Frankliniella</taxon>
    </lineage>
</organism>